<comment type="subcellular location">
    <subcellularLocation>
        <location evidence="1">Mitochondrion</location>
    </subcellularLocation>
</comment>
<evidence type="ECO:0000313" key="10">
    <source>
        <dbReference type="Proteomes" id="UP001437256"/>
    </source>
</evidence>
<evidence type="ECO:0000256" key="4">
    <source>
        <dbReference type="ARBA" id="ARBA00022980"/>
    </source>
</evidence>
<name>A0ABR2ZF26_9AGAR</name>
<evidence type="ECO:0000256" key="3">
    <source>
        <dbReference type="ARBA" id="ARBA00022946"/>
    </source>
</evidence>
<comment type="caution">
    <text evidence="9">The sequence shown here is derived from an EMBL/GenBank/DDBJ whole genome shotgun (WGS) entry which is preliminary data.</text>
</comment>
<dbReference type="PANTHER" id="PTHR12810">
    <property type="entry name" value="MITOCHONDRIAL 28S RIBOSOMAL PROTEIN S29"/>
    <property type="match status" value="1"/>
</dbReference>
<gene>
    <name evidence="9" type="ORF">AAF712_013694</name>
</gene>
<keyword evidence="6" id="KW-0687">Ribonucleoprotein</keyword>
<keyword evidence="4" id="KW-0689">Ribosomal protein</keyword>
<dbReference type="SUPFAM" id="SSF52540">
    <property type="entry name" value="P-loop containing nucleoside triphosphate hydrolases"/>
    <property type="match status" value="1"/>
</dbReference>
<evidence type="ECO:0000256" key="8">
    <source>
        <dbReference type="SAM" id="MobiDB-lite"/>
    </source>
</evidence>
<dbReference type="InterPro" id="IPR027417">
    <property type="entry name" value="P-loop_NTPase"/>
</dbReference>
<dbReference type="Pfam" id="PF10236">
    <property type="entry name" value="DAP3"/>
    <property type="match status" value="2"/>
</dbReference>
<feature type="compositionally biased region" description="Basic residues" evidence="8">
    <location>
        <begin position="51"/>
        <end position="61"/>
    </location>
</feature>
<keyword evidence="3" id="KW-0809">Transit peptide</keyword>
<keyword evidence="5" id="KW-0496">Mitochondrion</keyword>
<organism evidence="9 10">
    <name type="scientific">Marasmius tenuissimus</name>
    <dbReference type="NCBI Taxonomy" id="585030"/>
    <lineage>
        <taxon>Eukaryota</taxon>
        <taxon>Fungi</taxon>
        <taxon>Dikarya</taxon>
        <taxon>Basidiomycota</taxon>
        <taxon>Agaricomycotina</taxon>
        <taxon>Agaricomycetes</taxon>
        <taxon>Agaricomycetidae</taxon>
        <taxon>Agaricales</taxon>
        <taxon>Marasmiineae</taxon>
        <taxon>Marasmiaceae</taxon>
        <taxon>Marasmius</taxon>
    </lineage>
</organism>
<accession>A0ABR2ZF26</accession>
<reference evidence="9 10" key="1">
    <citation type="submission" date="2024-05" db="EMBL/GenBank/DDBJ databases">
        <title>A draft genome resource for the thread blight pathogen Marasmius tenuissimus strain MS-2.</title>
        <authorList>
            <person name="Yulfo-Soto G.E."/>
            <person name="Baruah I.K."/>
            <person name="Amoako-Attah I."/>
            <person name="Bukari Y."/>
            <person name="Meinhardt L.W."/>
            <person name="Bailey B.A."/>
            <person name="Cohen S.P."/>
        </authorList>
    </citation>
    <scope>NUCLEOTIDE SEQUENCE [LARGE SCALE GENOMIC DNA]</scope>
    <source>
        <strain evidence="9 10">MS-2</strain>
    </source>
</reference>
<evidence type="ECO:0000256" key="6">
    <source>
        <dbReference type="ARBA" id="ARBA00023274"/>
    </source>
</evidence>
<comment type="similarity">
    <text evidence="2">Belongs to the mitochondrion-specific ribosomal protein mS29 family.</text>
</comment>
<evidence type="ECO:0000256" key="5">
    <source>
        <dbReference type="ARBA" id="ARBA00023128"/>
    </source>
</evidence>
<dbReference type="PANTHER" id="PTHR12810:SF0">
    <property type="entry name" value="SMALL RIBOSOMAL SUBUNIT PROTEIN MS29"/>
    <property type="match status" value="1"/>
</dbReference>
<dbReference type="EMBL" id="JBBXMP010000219">
    <property type="protein sequence ID" value="KAL0059549.1"/>
    <property type="molecule type" value="Genomic_DNA"/>
</dbReference>
<evidence type="ECO:0000313" key="9">
    <source>
        <dbReference type="EMBL" id="KAL0059549.1"/>
    </source>
</evidence>
<keyword evidence="10" id="KW-1185">Reference proteome</keyword>
<protein>
    <recommendedName>
        <fullName evidence="7">Small ribosomal subunit protein mS29</fullName>
    </recommendedName>
</protein>
<evidence type="ECO:0000256" key="1">
    <source>
        <dbReference type="ARBA" id="ARBA00004173"/>
    </source>
</evidence>
<proteinExistence type="inferred from homology"/>
<feature type="region of interest" description="Disordered" evidence="8">
    <location>
        <begin position="35"/>
        <end position="61"/>
    </location>
</feature>
<sequence>MLVRASTRSYPVRNTVLSLSSLQWQSERQYAQAAAPGKSNAFKNKGNATTKFKKGFSRKNRPGTFRSINPATLPQNIFQTGKSEPLNLPKFSPERITEANIGTAVQYAPLENDPIKHFGTPKNLLLEHRLLSERTSIIRDATVATARLLDEAAEKSSERYRLVLTGRPGCGKSSLLLQGVRYALAKEWVVIYIPRGPYYVVLFFSAEESTADTYISDAAKQTINSTTPHTYDIRTQTYLQPRFAHETLRRLLAVNEKILSDIRMTGSLQLEKREIPSGITLAALADLGIKEGLGTAAQGVLAPVILDRLLLELGKQRRYPTLLAIDDFQCLYTAHSAYRDPHFSRIRPYHLSMPRLLLEYASGKRTFAKGAVLGAITATDPEHRTSVELRDALKLGPDMWDLCASSRSNGQGIWSGAGGPLEKRNKVYEEYANGLRAINLPRGFTLPEAAAAFGVWMKDGGILANPTDELFLSKYTESAGNPRDFIWKGLLSSLEGAPPSFAELKGTVGTAWPQLREMTLS</sequence>
<dbReference type="Proteomes" id="UP001437256">
    <property type="component" value="Unassembled WGS sequence"/>
</dbReference>
<dbReference type="InterPro" id="IPR019368">
    <property type="entry name" value="Ribosomal_mS29"/>
</dbReference>
<evidence type="ECO:0000256" key="7">
    <source>
        <dbReference type="ARBA" id="ARBA00035140"/>
    </source>
</evidence>
<evidence type="ECO:0000256" key="2">
    <source>
        <dbReference type="ARBA" id="ARBA00009863"/>
    </source>
</evidence>